<evidence type="ECO:0000256" key="1">
    <source>
        <dbReference type="SAM" id="MobiDB-lite"/>
    </source>
</evidence>
<accession>A0A9N7UCC1</accession>
<dbReference type="EMBL" id="CADEAL010001112">
    <property type="protein sequence ID" value="CAB1429128.1"/>
    <property type="molecule type" value="Genomic_DNA"/>
</dbReference>
<keyword evidence="3" id="KW-1185">Reference proteome</keyword>
<evidence type="ECO:0000313" key="2">
    <source>
        <dbReference type="EMBL" id="CAB1429128.1"/>
    </source>
</evidence>
<gene>
    <name evidence="2" type="ORF">PLEPLA_LOCUS17103</name>
</gene>
<proteinExistence type="predicted"/>
<comment type="caution">
    <text evidence="2">The sequence shown here is derived from an EMBL/GenBank/DDBJ whole genome shotgun (WGS) entry which is preliminary data.</text>
</comment>
<protein>
    <submittedName>
        <fullName evidence="2">Uncharacterized protein</fullName>
    </submittedName>
</protein>
<dbReference type="Proteomes" id="UP001153269">
    <property type="component" value="Unassembled WGS sequence"/>
</dbReference>
<evidence type="ECO:0000313" key="3">
    <source>
        <dbReference type="Proteomes" id="UP001153269"/>
    </source>
</evidence>
<organism evidence="2 3">
    <name type="scientific">Pleuronectes platessa</name>
    <name type="common">European plaice</name>
    <dbReference type="NCBI Taxonomy" id="8262"/>
    <lineage>
        <taxon>Eukaryota</taxon>
        <taxon>Metazoa</taxon>
        <taxon>Chordata</taxon>
        <taxon>Craniata</taxon>
        <taxon>Vertebrata</taxon>
        <taxon>Euteleostomi</taxon>
        <taxon>Actinopterygii</taxon>
        <taxon>Neopterygii</taxon>
        <taxon>Teleostei</taxon>
        <taxon>Neoteleostei</taxon>
        <taxon>Acanthomorphata</taxon>
        <taxon>Carangaria</taxon>
        <taxon>Pleuronectiformes</taxon>
        <taxon>Pleuronectoidei</taxon>
        <taxon>Pleuronectidae</taxon>
        <taxon>Pleuronectes</taxon>
    </lineage>
</organism>
<reference evidence="2" key="1">
    <citation type="submission" date="2020-03" db="EMBL/GenBank/DDBJ databases">
        <authorList>
            <person name="Weist P."/>
        </authorList>
    </citation>
    <scope>NUCLEOTIDE SEQUENCE</scope>
</reference>
<name>A0A9N7UCC1_PLEPL</name>
<dbReference type="AlphaFoldDB" id="A0A9N7UCC1"/>
<feature type="region of interest" description="Disordered" evidence="1">
    <location>
        <begin position="1"/>
        <end position="26"/>
    </location>
</feature>
<sequence length="146" mass="16363">MRPNGEASGSDTGRETAADPPNKSSRFNLYDRQSMITTFCVYCSYYELFPSPRWSPADDTELRAAGTFSREQVNGLKLKEQRHGVCSPVIFPLSTRSSGMFWTRPQKKIPALIGLMISDKTNIGPDEKSCHRFIVMKRRAPAGSII</sequence>